<evidence type="ECO:0000313" key="1">
    <source>
        <dbReference type="EMBL" id="SHG07514.1"/>
    </source>
</evidence>
<sequence>MKEPDIITTDQLITEVIECAKRIRRQLGPGFLEKVYKNAMVVELRKLKLNFETEKLIQVLYDGIVVGEYRTDIIVEGRLILELKATQDLSIANEVQLVNYLTSTQIDDGLLINFGADKLQFKRKYRIYRKL</sequence>
<evidence type="ECO:0000313" key="2">
    <source>
        <dbReference type="Proteomes" id="UP000184105"/>
    </source>
</evidence>
<dbReference type="EMBL" id="FQWA01000033">
    <property type="protein sequence ID" value="SHG07514.1"/>
    <property type="molecule type" value="Genomic_DNA"/>
</dbReference>
<dbReference type="NCBIfam" id="TIGR04256">
    <property type="entry name" value="GxxExxY"/>
    <property type="match status" value="1"/>
</dbReference>
<dbReference type="Pfam" id="PF13366">
    <property type="entry name" value="PDDEXK_3"/>
    <property type="match status" value="1"/>
</dbReference>
<accession>A0AAX2F6D7</accession>
<dbReference type="InterPro" id="IPR026350">
    <property type="entry name" value="GxxExxY"/>
</dbReference>
<name>A0AAX2F6D7_9BACT</name>
<protein>
    <submittedName>
        <fullName evidence="1">GxxExxY protein</fullName>
    </submittedName>
</protein>
<gene>
    <name evidence="1" type="ORF">SAMN05444364_1335</name>
</gene>
<dbReference type="RefSeq" id="WP_044081193.1">
    <property type="nucleotide sequence ID" value="NZ_BAKP01000034.1"/>
</dbReference>
<comment type="caution">
    <text evidence="1">The sequence shown here is derived from an EMBL/GenBank/DDBJ whole genome shotgun (WGS) entry which is preliminary data.</text>
</comment>
<dbReference type="Proteomes" id="UP000184105">
    <property type="component" value="Unassembled WGS sequence"/>
</dbReference>
<organism evidence="1 2">
    <name type="scientific">Prevotella scopos JCM 17725</name>
    <dbReference type="NCBI Taxonomy" id="1236518"/>
    <lineage>
        <taxon>Bacteria</taxon>
        <taxon>Pseudomonadati</taxon>
        <taxon>Bacteroidota</taxon>
        <taxon>Bacteroidia</taxon>
        <taxon>Bacteroidales</taxon>
        <taxon>Prevotellaceae</taxon>
        <taxon>Prevotella</taxon>
    </lineage>
</organism>
<keyword evidence="2" id="KW-1185">Reference proteome</keyword>
<proteinExistence type="predicted"/>
<reference evidence="1 2" key="1">
    <citation type="submission" date="2016-11" db="EMBL/GenBank/DDBJ databases">
        <authorList>
            <person name="Varghese N."/>
            <person name="Submissions S."/>
        </authorList>
    </citation>
    <scope>NUCLEOTIDE SEQUENCE [LARGE SCALE GENOMIC DNA]</scope>
    <source>
        <strain evidence="1 2">DSM 22613</strain>
    </source>
</reference>
<dbReference type="AlphaFoldDB" id="A0AAX2F6D7"/>